<sequence>MKKIYCLTFSILLLASAGSSAQDLAAMVAKLQETVVPVEASSKSYTPKITFIQPAVVRYSYDEVDQKGNRTNYAYEFNLSDIDPYAVREQTQKDIIQVVMAVRNKQKLVKFYKNEVVQAYDEQAAIVAKDIENARAISDIVKKAIAPAEKVMAGRLKISGYDAMVGWLSTNVKNVDLGTRSFKQSLAKADKVGSMRFTQVEADQKSSTEEVYTFNLADVNVNSIAYKITGNKFAISFETLQKARYISLRKNGEVKPYVNEITINTNSVDEARDLKTVLALAAPLAVEKVKADMGTVSSDKDALQRIKTLTAEVSVGNKQIAQELDPQCVCTFTQVEKDPKTTEKNVFKFSWVDINAVASKIDVAGDRMYVDLAVNDNKKLVMHTRDEKFNGYDNEVKLYVPDVERARRLKFAIDKAVEKCTASFKEPFGADANPWIRANVKNVSLDEITVNQALEPVEAGNNNKLKYTRKEINSKGSGAEEVYEFNLSDLNPLSVEVEIKGKWLYVTAETEFKGKIIKYYKDGKIQPYASTIQFAINDVEIGRSMVSALRKSIKALKK</sequence>
<feature type="chain" id="PRO_5042886730" evidence="1">
    <location>
        <begin position="22"/>
        <end position="558"/>
    </location>
</feature>
<organism evidence="2 3">
    <name type="scientific">Chryseosolibacter histidini</name>
    <dbReference type="NCBI Taxonomy" id="2782349"/>
    <lineage>
        <taxon>Bacteria</taxon>
        <taxon>Pseudomonadati</taxon>
        <taxon>Bacteroidota</taxon>
        <taxon>Cytophagia</taxon>
        <taxon>Cytophagales</taxon>
        <taxon>Chryseotaleaceae</taxon>
        <taxon>Chryseosolibacter</taxon>
    </lineage>
</organism>
<reference evidence="2 3" key="1">
    <citation type="submission" date="2021-05" db="EMBL/GenBank/DDBJ databases">
        <title>A Polyphasic approach of four new species of the genus Ohtaekwangia: Ohtaekwangia histidinii sp. nov., Ohtaekwangia cretensis sp. nov., Ohtaekwangia indiensis sp. nov., Ohtaekwangia reichenbachii sp. nov. from diverse environment.</title>
        <authorList>
            <person name="Octaviana S."/>
        </authorList>
    </citation>
    <scope>NUCLEOTIDE SEQUENCE [LARGE SCALE GENOMIC DNA]</scope>
    <source>
        <strain evidence="2 3">PWU4</strain>
    </source>
</reference>
<dbReference type="RefSeq" id="WP_254169687.1">
    <property type="nucleotide sequence ID" value="NZ_JAHESF010000054.1"/>
</dbReference>
<name>A0AAP2DT25_9BACT</name>
<keyword evidence="3" id="KW-1185">Reference proteome</keyword>
<keyword evidence="1" id="KW-0732">Signal</keyword>
<evidence type="ECO:0000313" key="3">
    <source>
        <dbReference type="Proteomes" id="UP001319200"/>
    </source>
</evidence>
<proteinExistence type="predicted"/>
<gene>
    <name evidence="2" type="ORF">KK083_29165</name>
</gene>
<dbReference type="Proteomes" id="UP001319200">
    <property type="component" value="Unassembled WGS sequence"/>
</dbReference>
<feature type="signal peptide" evidence="1">
    <location>
        <begin position="1"/>
        <end position="21"/>
    </location>
</feature>
<evidence type="ECO:0000313" key="2">
    <source>
        <dbReference type="EMBL" id="MBT1700999.1"/>
    </source>
</evidence>
<protein>
    <submittedName>
        <fullName evidence="2">Uncharacterized protein</fullName>
    </submittedName>
</protein>
<accession>A0AAP2DT25</accession>
<dbReference type="AlphaFoldDB" id="A0AAP2DT25"/>
<evidence type="ECO:0000256" key="1">
    <source>
        <dbReference type="SAM" id="SignalP"/>
    </source>
</evidence>
<dbReference type="EMBL" id="JAHESF010000054">
    <property type="protein sequence ID" value="MBT1700999.1"/>
    <property type="molecule type" value="Genomic_DNA"/>
</dbReference>
<comment type="caution">
    <text evidence="2">The sequence shown here is derived from an EMBL/GenBank/DDBJ whole genome shotgun (WGS) entry which is preliminary data.</text>
</comment>